<proteinExistence type="predicted"/>
<dbReference type="InterPro" id="IPR006476">
    <property type="entry name" value="CHP01589_pln"/>
</dbReference>
<name>A0A3P5YCL0_BRACM</name>
<dbReference type="EMBL" id="LR031569">
    <property type="protein sequence ID" value="VDC65412.1"/>
    <property type="molecule type" value="Genomic_DNA"/>
</dbReference>
<accession>A0A3P5YCL0</accession>
<sequence>MCTHHDDQSQQNLPCLHCQPHTYIRMVQHMIERCIILRMTRDECVKALDHHASIQPLVTLTSFQEIEVNIVTKNVTNVSVLFAVWRGLQRENKDFFETYGHFVSPRPFLSGYVRRSPRFARRI</sequence>
<dbReference type="Pfam" id="PF09713">
    <property type="entry name" value="A_thal_3526"/>
    <property type="match status" value="1"/>
</dbReference>
<protein>
    <submittedName>
        <fullName evidence="1">Uncharacterized protein</fullName>
    </submittedName>
</protein>
<dbReference type="PANTHER" id="PTHR31871:SF5">
    <property type="entry name" value="TRANSMEMBRANE PROTEIN"/>
    <property type="match status" value="1"/>
</dbReference>
<dbReference type="PANTHER" id="PTHR31871">
    <property type="entry name" value="OS02G0137100 PROTEIN"/>
    <property type="match status" value="1"/>
</dbReference>
<gene>
    <name evidence="1" type="ORF">BRAA06T23952Z</name>
</gene>
<reference evidence="1" key="1">
    <citation type="submission" date="2018-11" db="EMBL/GenBank/DDBJ databases">
        <authorList>
            <consortium name="Genoscope - CEA"/>
            <person name="William W."/>
        </authorList>
    </citation>
    <scope>NUCLEOTIDE SEQUENCE</scope>
</reference>
<dbReference type="AlphaFoldDB" id="A0A3P5YCL0"/>
<organism evidence="1">
    <name type="scientific">Brassica campestris</name>
    <name type="common">Field mustard</name>
    <dbReference type="NCBI Taxonomy" id="3711"/>
    <lineage>
        <taxon>Eukaryota</taxon>
        <taxon>Viridiplantae</taxon>
        <taxon>Streptophyta</taxon>
        <taxon>Embryophyta</taxon>
        <taxon>Tracheophyta</taxon>
        <taxon>Spermatophyta</taxon>
        <taxon>Magnoliopsida</taxon>
        <taxon>eudicotyledons</taxon>
        <taxon>Gunneridae</taxon>
        <taxon>Pentapetalae</taxon>
        <taxon>rosids</taxon>
        <taxon>malvids</taxon>
        <taxon>Brassicales</taxon>
        <taxon>Brassicaceae</taxon>
        <taxon>Brassiceae</taxon>
        <taxon>Brassica</taxon>
    </lineage>
</organism>
<evidence type="ECO:0000313" key="1">
    <source>
        <dbReference type="EMBL" id="VDC65412.1"/>
    </source>
</evidence>